<evidence type="ECO:0000313" key="16">
    <source>
        <dbReference type="Ensembl" id="ENSCCRP00000113802.1"/>
    </source>
</evidence>
<dbReference type="GO" id="GO:0004623">
    <property type="term" value="F:phospholipase A2 activity"/>
    <property type="evidence" value="ECO:0007669"/>
    <property type="project" value="InterPro"/>
</dbReference>
<keyword evidence="6" id="KW-0964">Secreted</keyword>
<dbReference type="GeneTree" id="ENSGT00390000008798"/>
<dbReference type="PROSITE" id="PS00118">
    <property type="entry name" value="PA2_HIS"/>
    <property type="match status" value="1"/>
</dbReference>
<dbReference type="GO" id="GO:0005576">
    <property type="term" value="C:extracellular region"/>
    <property type="evidence" value="ECO:0007669"/>
    <property type="project" value="UniProtKB-SubCell"/>
</dbReference>
<evidence type="ECO:0000256" key="9">
    <source>
        <dbReference type="ARBA" id="ARBA00022801"/>
    </source>
</evidence>
<dbReference type="Ensembl" id="ENSCCRT00000112859.1">
    <property type="protein sequence ID" value="ENSCCRP00000113802.1"/>
    <property type="gene ID" value="ENSCCRG00000052989.1"/>
</dbReference>
<protein>
    <recommendedName>
        <fullName evidence="14">Group XIIA secretory phospholipase A2</fullName>
    </recommendedName>
    <alternativeName>
        <fullName evidence="15">Phosphatidylcholine 2-acylhydrolase 12A</fullName>
    </alternativeName>
</protein>
<evidence type="ECO:0000256" key="3">
    <source>
        <dbReference type="ARBA" id="ARBA00004613"/>
    </source>
</evidence>
<dbReference type="GO" id="GO:0016042">
    <property type="term" value="P:lipid catabolic process"/>
    <property type="evidence" value="ECO:0007669"/>
    <property type="project" value="UniProtKB-KW"/>
</dbReference>
<comment type="cofactor">
    <cofactor evidence="1">
        <name>Ca(2+)</name>
        <dbReference type="ChEBI" id="CHEBI:29108"/>
    </cofactor>
</comment>
<accession>A0A9J7Y0S0</accession>
<evidence type="ECO:0000313" key="17">
    <source>
        <dbReference type="Proteomes" id="UP001108240"/>
    </source>
</evidence>
<dbReference type="GO" id="GO:0050482">
    <property type="term" value="P:arachidonate secretion"/>
    <property type="evidence" value="ECO:0007669"/>
    <property type="project" value="InterPro"/>
</dbReference>
<dbReference type="Gene3D" id="1.20.90.10">
    <property type="entry name" value="Phospholipase A2 domain"/>
    <property type="match status" value="1"/>
</dbReference>
<dbReference type="Proteomes" id="UP001108240">
    <property type="component" value="Unplaced"/>
</dbReference>
<dbReference type="AlphaFoldDB" id="A0A9J7Y0S0"/>
<keyword evidence="12" id="KW-0443">Lipid metabolism</keyword>
<dbReference type="PANTHER" id="PTHR12824:SF7">
    <property type="entry name" value="GROUP XIIA SECRETORY PHOSPHOLIPASE A2"/>
    <property type="match status" value="1"/>
</dbReference>
<evidence type="ECO:0000256" key="1">
    <source>
        <dbReference type="ARBA" id="ARBA00001913"/>
    </source>
</evidence>
<dbReference type="InterPro" id="IPR010711">
    <property type="entry name" value="PLA2G12"/>
</dbReference>
<reference evidence="16" key="1">
    <citation type="submission" date="2025-08" db="UniProtKB">
        <authorList>
            <consortium name="Ensembl"/>
        </authorList>
    </citation>
    <scope>IDENTIFICATION</scope>
</reference>
<keyword evidence="10" id="KW-0106">Calcium</keyword>
<keyword evidence="9" id="KW-0378">Hydrolase</keyword>
<evidence type="ECO:0000256" key="5">
    <source>
        <dbReference type="ARBA" id="ARBA00022490"/>
    </source>
</evidence>
<keyword evidence="8" id="KW-0732">Signal</keyword>
<organism evidence="16 17">
    <name type="scientific">Cyprinus carpio carpio</name>
    <dbReference type="NCBI Taxonomy" id="630221"/>
    <lineage>
        <taxon>Eukaryota</taxon>
        <taxon>Metazoa</taxon>
        <taxon>Chordata</taxon>
        <taxon>Craniata</taxon>
        <taxon>Vertebrata</taxon>
        <taxon>Euteleostomi</taxon>
        <taxon>Actinopterygii</taxon>
        <taxon>Neopterygii</taxon>
        <taxon>Teleostei</taxon>
        <taxon>Ostariophysi</taxon>
        <taxon>Cypriniformes</taxon>
        <taxon>Cyprinidae</taxon>
        <taxon>Cyprininae</taxon>
        <taxon>Cyprinus</taxon>
    </lineage>
</organism>
<name>A0A9J7Y0S0_CYPCA</name>
<keyword evidence="7" id="KW-0479">Metal-binding</keyword>
<evidence type="ECO:0000256" key="6">
    <source>
        <dbReference type="ARBA" id="ARBA00022525"/>
    </source>
</evidence>
<evidence type="ECO:0000256" key="12">
    <source>
        <dbReference type="ARBA" id="ARBA00023098"/>
    </source>
</evidence>
<evidence type="ECO:0000256" key="15">
    <source>
        <dbReference type="ARBA" id="ARBA00080187"/>
    </source>
</evidence>
<evidence type="ECO:0000256" key="7">
    <source>
        <dbReference type="ARBA" id="ARBA00022723"/>
    </source>
</evidence>
<keyword evidence="11" id="KW-0442">Lipid degradation</keyword>
<dbReference type="InterPro" id="IPR036444">
    <property type="entry name" value="PLipase_A2_dom_sf"/>
</dbReference>
<reference evidence="16" key="2">
    <citation type="submission" date="2025-09" db="UniProtKB">
        <authorList>
            <consortium name="Ensembl"/>
        </authorList>
    </citation>
    <scope>IDENTIFICATION</scope>
</reference>
<keyword evidence="5" id="KW-0963">Cytoplasm</keyword>
<sequence>LITYLPYHLVESVVNRLLAKFEVADIFAVYLSDALVSSLVKGLANLAGINVATCSLRNKCFPGENHIVLQIVNEAHGILAHKNYLKSVWHENEIAVSFLTAVLYLQLSSTTHWFDQEEIDEDPRPDCDKSAGTALRGVTLKVKRGYTPVPRPNYKSPPPNGCGSPLFGFQFDIGLPSLTRCCNEHDVCYGTCGREKKDCDEQFQVCLETICSYLQRTLGLSQSVQACQSAVTLLFDMVMHLGCKPYLDSQRSSCICHYKQKADL</sequence>
<evidence type="ECO:0000256" key="13">
    <source>
        <dbReference type="ARBA" id="ARBA00055247"/>
    </source>
</evidence>
<evidence type="ECO:0000256" key="4">
    <source>
        <dbReference type="ARBA" id="ARBA00007056"/>
    </source>
</evidence>
<comment type="subcellular location">
    <subcellularLocation>
        <location evidence="2">Cytoplasm</location>
    </subcellularLocation>
    <subcellularLocation>
        <location evidence="3">Secreted</location>
    </subcellularLocation>
</comment>
<dbReference type="GO" id="GO:0005737">
    <property type="term" value="C:cytoplasm"/>
    <property type="evidence" value="ECO:0007669"/>
    <property type="project" value="UniProtKB-SubCell"/>
</dbReference>
<dbReference type="InterPro" id="IPR033113">
    <property type="entry name" value="PLA2_histidine"/>
</dbReference>
<dbReference type="Pfam" id="PF06951">
    <property type="entry name" value="PLA2G12"/>
    <property type="match status" value="1"/>
</dbReference>
<dbReference type="GO" id="GO:0006644">
    <property type="term" value="P:phospholipid metabolic process"/>
    <property type="evidence" value="ECO:0007669"/>
    <property type="project" value="InterPro"/>
</dbReference>
<dbReference type="FunFam" id="1.20.90.10:FF:000004">
    <property type="entry name" value="Group XIIA secretory phospholipase A2"/>
    <property type="match status" value="1"/>
</dbReference>
<evidence type="ECO:0000256" key="11">
    <source>
        <dbReference type="ARBA" id="ARBA00022963"/>
    </source>
</evidence>
<evidence type="ECO:0000256" key="10">
    <source>
        <dbReference type="ARBA" id="ARBA00022837"/>
    </source>
</evidence>
<dbReference type="SUPFAM" id="SSF48619">
    <property type="entry name" value="Phospholipase A2, PLA2"/>
    <property type="match status" value="1"/>
</dbReference>
<dbReference type="PANTHER" id="PTHR12824">
    <property type="entry name" value="GROUP XII SECRETORY PHOSPHOLIPASE A2 FAMILY MEMBER"/>
    <property type="match status" value="1"/>
</dbReference>
<dbReference type="GO" id="GO:0005509">
    <property type="term" value="F:calcium ion binding"/>
    <property type="evidence" value="ECO:0007669"/>
    <property type="project" value="InterPro"/>
</dbReference>
<evidence type="ECO:0000256" key="2">
    <source>
        <dbReference type="ARBA" id="ARBA00004496"/>
    </source>
</evidence>
<keyword evidence="17" id="KW-1185">Reference proteome</keyword>
<proteinExistence type="inferred from homology"/>
<evidence type="ECO:0000256" key="14">
    <source>
        <dbReference type="ARBA" id="ARBA00070731"/>
    </source>
</evidence>
<comment type="function">
    <text evidence="13">PA2 catalyzes the calcium-dependent hydrolysis of the 2-acyl groups in 3-sn-phosphoglycerides. Does not exhibit detectable activity toward sn-2-arachidonoyl- or linoleoyl-phosphatidylcholine or -phosphatidylethanolamine.</text>
</comment>
<evidence type="ECO:0000256" key="8">
    <source>
        <dbReference type="ARBA" id="ARBA00022729"/>
    </source>
</evidence>
<comment type="similarity">
    <text evidence="4">Belongs to the phospholipase A2 family.</text>
</comment>